<keyword evidence="3" id="KW-1185">Reference proteome</keyword>
<comment type="caution">
    <text evidence="2">The sequence shown here is derived from an EMBL/GenBank/DDBJ whole genome shotgun (WGS) entry which is preliminary data.</text>
</comment>
<evidence type="ECO:0000313" key="2">
    <source>
        <dbReference type="EMBL" id="KAK2104532.1"/>
    </source>
</evidence>
<accession>A0ABQ9V5Q0</accession>
<proteinExistence type="predicted"/>
<sequence length="131" mass="14675">MRCNAELPGKRGLQVEEFFGCSRESPREREAVNPARAGLAPRSSRQLPWFPNWMKSSSSHRSQRKRTRRTGGKEERRRNPARSSHQTNVARGGGRRVGEIRESARGGAQQAAEGAQRRAGACEVCGPERHR</sequence>
<reference evidence="2 3" key="1">
    <citation type="submission" date="2023-05" db="EMBL/GenBank/DDBJ databases">
        <title>B98-5 Cell Line De Novo Hybrid Assembly: An Optical Mapping Approach.</title>
        <authorList>
            <person name="Kananen K."/>
            <person name="Auerbach J.A."/>
            <person name="Kautto E."/>
            <person name="Blachly J.S."/>
        </authorList>
    </citation>
    <scope>NUCLEOTIDE SEQUENCE [LARGE SCALE GENOMIC DNA]</scope>
    <source>
        <strain evidence="2">B95-8</strain>
        <tissue evidence="2">Cell line</tissue>
    </source>
</reference>
<feature type="compositionally biased region" description="Basic residues" evidence="1">
    <location>
        <begin position="61"/>
        <end position="70"/>
    </location>
</feature>
<evidence type="ECO:0000256" key="1">
    <source>
        <dbReference type="SAM" id="MobiDB-lite"/>
    </source>
</evidence>
<name>A0ABQ9V5Q0_SAGOE</name>
<dbReference type="Proteomes" id="UP001266305">
    <property type="component" value="Unassembled WGS sequence"/>
</dbReference>
<dbReference type="EMBL" id="JASSZA010000008">
    <property type="protein sequence ID" value="KAK2104532.1"/>
    <property type="molecule type" value="Genomic_DNA"/>
</dbReference>
<protein>
    <submittedName>
        <fullName evidence="2">Uncharacterized protein</fullName>
    </submittedName>
</protein>
<feature type="region of interest" description="Disordered" evidence="1">
    <location>
        <begin position="21"/>
        <end position="131"/>
    </location>
</feature>
<evidence type="ECO:0000313" key="3">
    <source>
        <dbReference type="Proteomes" id="UP001266305"/>
    </source>
</evidence>
<organism evidence="2 3">
    <name type="scientific">Saguinus oedipus</name>
    <name type="common">Cotton-top tamarin</name>
    <name type="synonym">Oedipomidas oedipus</name>
    <dbReference type="NCBI Taxonomy" id="9490"/>
    <lineage>
        <taxon>Eukaryota</taxon>
        <taxon>Metazoa</taxon>
        <taxon>Chordata</taxon>
        <taxon>Craniata</taxon>
        <taxon>Vertebrata</taxon>
        <taxon>Euteleostomi</taxon>
        <taxon>Mammalia</taxon>
        <taxon>Eutheria</taxon>
        <taxon>Euarchontoglires</taxon>
        <taxon>Primates</taxon>
        <taxon>Haplorrhini</taxon>
        <taxon>Platyrrhini</taxon>
        <taxon>Cebidae</taxon>
        <taxon>Callitrichinae</taxon>
        <taxon>Saguinus</taxon>
    </lineage>
</organism>
<feature type="compositionally biased region" description="Low complexity" evidence="1">
    <location>
        <begin position="105"/>
        <end position="121"/>
    </location>
</feature>
<gene>
    <name evidence="2" type="ORF">P7K49_018388</name>
</gene>